<dbReference type="Pfam" id="PF13460">
    <property type="entry name" value="NAD_binding_10"/>
    <property type="match status" value="1"/>
</dbReference>
<name>A0ABV6ENL2_9BRAD</name>
<keyword evidence="3" id="KW-1185">Reference proteome</keyword>
<evidence type="ECO:0000313" key="2">
    <source>
        <dbReference type="EMBL" id="MFC0239757.1"/>
    </source>
</evidence>
<proteinExistence type="predicted"/>
<dbReference type="RefSeq" id="WP_378384875.1">
    <property type="nucleotide sequence ID" value="NZ_JBHLWM010000001.1"/>
</dbReference>
<accession>A0ABV6ENL2</accession>
<organism evidence="2 3">
    <name type="scientific">Rhodopseudomonas telluris</name>
    <dbReference type="NCBI Taxonomy" id="644215"/>
    <lineage>
        <taxon>Bacteria</taxon>
        <taxon>Pseudomonadati</taxon>
        <taxon>Pseudomonadota</taxon>
        <taxon>Alphaproteobacteria</taxon>
        <taxon>Hyphomicrobiales</taxon>
        <taxon>Nitrobacteraceae</taxon>
        <taxon>Rhodopseudomonas</taxon>
    </lineage>
</organism>
<dbReference type="EMBL" id="JBHLWM010000001">
    <property type="protein sequence ID" value="MFC0239757.1"/>
    <property type="molecule type" value="Genomic_DNA"/>
</dbReference>
<dbReference type="Proteomes" id="UP001589775">
    <property type="component" value="Unassembled WGS sequence"/>
</dbReference>
<dbReference type="InterPro" id="IPR016040">
    <property type="entry name" value="NAD(P)-bd_dom"/>
</dbReference>
<dbReference type="PANTHER" id="PTHR12126:SF11">
    <property type="entry name" value="NADH DEHYDROGENASE [UBIQUINONE] 1 ALPHA SUBCOMPLEX SUBUNIT 9, MITOCHONDRIAL"/>
    <property type="match status" value="1"/>
</dbReference>
<reference evidence="2 3" key="1">
    <citation type="submission" date="2024-09" db="EMBL/GenBank/DDBJ databases">
        <authorList>
            <person name="Sun Q."/>
            <person name="Mori K."/>
        </authorList>
    </citation>
    <scope>NUCLEOTIDE SEQUENCE [LARGE SCALE GENOMIC DNA]</scope>
    <source>
        <strain evidence="2 3">KCTC 23279</strain>
    </source>
</reference>
<comment type="caution">
    <text evidence="2">The sequence shown here is derived from an EMBL/GenBank/DDBJ whole genome shotgun (WGS) entry which is preliminary data.</text>
</comment>
<dbReference type="Gene3D" id="3.40.50.720">
    <property type="entry name" value="NAD(P)-binding Rossmann-like Domain"/>
    <property type="match status" value="1"/>
</dbReference>
<sequence length="284" mass="30282">MSRASPLVIGATGMVGGAILRRLAADGATPVGLSRRPQIAQDGVSWFGADLARLAHAVLPPLDVVYATAPVGLVADAVPALAAAGMTRLVVFTSTSIATKWNSPDPDERAAIRRWGADEARLIEACHAAGVAWTVLRPTLIYLEGRDGNVSRIAGLIRRFRFFPLMGGGEGLRQPVHADDLAAAAIAAAARPACAGKIYDLPGGETLNYREMVGRIFDGLGLPRVIVPIPDWAWRLMLPLAVRVLPGLSATMATRMTKDMTFDLAPAATEIGWQPRPFYPQFKD</sequence>
<dbReference type="InterPro" id="IPR036291">
    <property type="entry name" value="NAD(P)-bd_dom_sf"/>
</dbReference>
<feature type="domain" description="NAD(P)-binding" evidence="1">
    <location>
        <begin position="10"/>
        <end position="145"/>
    </location>
</feature>
<gene>
    <name evidence="2" type="ORF">ACFFJ6_04725</name>
</gene>
<evidence type="ECO:0000259" key="1">
    <source>
        <dbReference type="Pfam" id="PF13460"/>
    </source>
</evidence>
<evidence type="ECO:0000313" key="3">
    <source>
        <dbReference type="Proteomes" id="UP001589775"/>
    </source>
</evidence>
<dbReference type="InterPro" id="IPR051207">
    <property type="entry name" value="ComplexI_NDUFA9_subunit"/>
</dbReference>
<protein>
    <submittedName>
        <fullName evidence="2">NAD-dependent epimerase/dehydratase family protein</fullName>
    </submittedName>
</protein>
<dbReference type="SUPFAM" id="SSF51735">
    <property type="entry name" value="NAD(P)-binding Rossmann-fold domains"/>
    <property type="match status" value="1"/>
</dbReference>
<dbReference type="PANTHER" id="PTHR12126">
    <property type="entry name" value="NADH-UBIQUINONE OXIDOREDUCTASE 39 KDA SUBUNIT-RELATED"/>
    <property type="match status" value="1"/>
</dbReference>